<keyword evidence="3" id="KW-1185">Reference proteome</keyword>
<dbReference type="EMBL" id="GG657454">
    <property type="protein sequence ID" value="OAT08288.1"/>
    <property type="molecule type" value="Genomic_DNA"/>
</dbReference>
<organism evidence="2 3">
    <name type="scientific">Blastomyces gilchristii (strain SLH14081)</name>
    <name type="common">Blastomyces dermatitidis</name>
    <dbReference type="NCBI Taxonomy" id="559298"/>
    <lineage>
        <taxon>Eukaryota</taxon>
        <taxon>Fungi</taxon>
        <taxon>Dikarya</taxon>
        <taxon>Ascomycota</taxon>
        <taxon>Pezizomycotina</taxon>
        <taxon>Eurotiomycetes</taxon>
        <taxon>Eurotiomycetidae</taxon>
        <taxon>Onygenales</taxon>
        <taxon>Ajellomycetaceae</taxon>
        <taxon>Blastomyces</taxon>
    </lineage>
</organism>
<dbReference type="Proteomes" id="UP000002038">
    <property type="component" value="Unassembled WGS sequence"/>
</dbReference>
<evidence type="ECO:0000313" key="2">
    <source>
        <dbReference type="EMBL" id="OAT08288.1"/>
    </source>
</evidence>
<sequence length="610" mass="67930">MECDLFAFYPCGDEPELTLKRSHRLWSTIFQFATSRSGFDPAAFQLFLREVPSYTKTALKGFKGEHNRLYAKGRAIWHIESASNTCDLGDATSTEQLLLGVSTPTRCTVDGCFSWLQSSSSSDIVQTCQSCDNHLAAFTCAWAFILSAFWAESQYGSLTYTGVTARIINRHENPRESGLMDMQSSAIEAEWWAAVLANGNGWRATVQHDDKEYLSPWNVQLCSEDLFTILTPYVTTRKTKSPPSAAEALNFLSRYCAAYGLRLQGIAALFAALALPTHSLFARPAALPRPRHIAQQRHGISGDTLFAGFLPHIPSFMTISAIGIAPILRSALYDPGTYCHVSGAWLSQLLAEWPAENERAAISGYTRSPTVGGIWMGASISSLLSRKFIHILAGSGMWRANLSLSWWTQTAQSFFCRFSEEPNAQVASVVPLIPRAEEAFLLFITSARGPERHLIPTPMSPWRPPGESKLDLSTFAVQRHATCGHHLRYKSWFWEGLQEMIEDRGFTDMDLSENTISYGLYPDSSIHIPISRSESRSNNANNDLHSWIHPTRAIFQWLKEMRGPEADQCDVNTDELLQVFEEDSDVAGSSGYKTEDMSVEETDNSIPSAN</sequence>
<protein>
    <submittedName>
        <fullName evidence="2">Uncharacterized protein</fullName>
    </submittedName>
</protein>
<accession>A0A179UM33</accession>
<dbReference type="KEGG" id="bgh:BDBG_04251"/>
<dbReference type="AlphaFoldDB" id="A0A179UM33"/>
<name>A0A179UM33_BLAGS</name>
<dbReference type="OrthoDB" id="3549294at2759"/>
<dbReference type="STRING" id="559298.A0A179UM33"/>
<dbReference type="RefSeq" id="XP_031578205.1">
    <property type="nucleotide sequence ID" value="XM_031721596.1"/>
</dbReference>
<reference evidence="3" key="1">
    <citation type="journal article" date="2015" name="PLoS Genet.">
        <title>The dynamic genome and transcriptome of the human fungal pathogen Blastomyces and close relative Emmonsia.</title>
        <authorList>
            <person name="Munoz J.F."/>
            <person name="Gauthier G.M."/>
            <person name="Desjardins C.A."/>
            <person name="Gallo J.E."/>
            <person name="Holder J."/>
            <person name="Sullivan T.D."/>
            <person name="Marty A.J."/>
            <person name="Carmen J.C."/>
            <person name="Chen Z."/>
            <person name="Ding L."/>
            <person name="Gujja S."/>
            <person name="Magrini V."/>
            <person name="Misas E."/>
            <person name="Mitreva M."/>
            <person name="Priest M."/>
            <person name="Saif S."/>
            <person name="Whiston E.A."/>
            <person name="Young S."/>
            <person name="Zeng Q."/>
            <person name="Goldman W.E."/>
            <person name="Mardis E.R."/>
            <person name="Taylor J.W."/>
            <person name="McEwen J.G."/>
            <person name="Clay O.K."/>
            <person name="Klein B.S."/>
            <person name="Cuomo C.A."/>
        </authorList>
    </citation>
    <scope>NUCLEOTIDE SEQUENCE [LARGE SCALE GENOMIC DNA]</scope>
    <source>
        <strain evidence="3">SLH14081</strain>
    </source>
</reference>
<evidence type="ECO:0000313" key="3">
    <source>
        <dbReference type="Proteomes" id="UP000002038"/>
    </source>
</evidence>
<dbReference type="GeneID" id="8504936"/>
<evidence type="ECO:0000256" key="1">
    <source>
        <dbReference type="SAM" id="MobiDB-lite"/>
    </source>
</evidence>
<proteinExistence type="predicted"/>
<gene>
    <name evidence="2" type="ORF">BDBG_04251</name>
</gene>
<feature type="region of interest" description="Disordered" evidence="1">
    <location>
        <begin position="580"/>
        <end position="610"/>
    </location>
</feature>
<dbReference type="VEuPathDB" id="FungiDB:BDBG_04251"/>